<reference evidence="1" key="2">
    <citation type="submission" date="2021-02" db="EMBL/GenBank/DDBJ databases">
        <authorList>
            <person name="Bekaert M."/>
        </authorList>
    </citation>
    <scope>NUCLEOTIDE SEQUENCE</scope>
    <source>
        <strain evidence="1">IoA-00</strain>
    </source>
</reference>
<reference evidence="2" key="1">
    <citation type="submission" date="2014-05" db="EMBL/GenBank/DDBJ databases">
        <authorList>
            <person name="Chronopoulou M."/>
        </authorList>
    </citation>
    <scope>NUCLEOTIDE SEQUENCE</scope>
    <source>
        <tissue evidence="2">Whole organism</tissue>
    </source>
</reference>
<dbReference type="EMBL" id="HG994588">
    <property type="protein sequence ID" value="CAF3034667.1"/>
    <property type="molecule type" value="Genomic_DNA"/>
</dbReference>
<proteinExistence type="predicted"/>
<evidence type="ECO:0000313" key="2">
    <source>
        <dbReference type="EMBL" id="CDW35116.1"/>
    </source>
</evidence>
<keyword evidence="3" id="KW-1185">Reference proteome</keyword>
<gene>
    <name evidence="1" type="ORF">LSAA_15095</name>
</gene>
<sequence>MASTKKKNDIFLIGSTMDKISENQLPSNEAILKYYYHVKFENLKMKHRDIVCCGLDHNHFLRCEQNCPCLLEKVITIYENAGIPMIRADRVWNKLNKLILRHKQLMKFRGRATKKEQMHRDVFKSKILPVLFDIITSNVKDIIENDTERSQSDKAEALKFVIDQRGPRLLYIGIDDTRNMKVAGRSPQRKNRLKGVKTGSCESEKLSLSCSTEGKDSSDHSACQDTLMEDPTLDEDSILQISLVKDI</sequence>
<dbReference type="EMBL" id="HACA01017755">
    <property type="protein sequence ID" value="CDW35116.1"/>
    <property type="molecule type" value="Transcribed_RNA"/>
</dbReference>
<accession>A0A0K2UBN8</accession>
<protein>
    <submittedName>
        <fullName evidence="1">(salmon louse) hypothetical protein</fullName>
    </submittedName>
    <submittedName>
        <fullName evidence="2">Putative LOC102358969 [Latimeria chalumnae]</fullName>
    </submittedName>
</protein>
<name>A0A0K2UBN8_LEPSM</name>
<dbReference type="Proteomes" id="UP000675881">
    <property type="component" value="Chromosome 9"/>
</dbReference>
<dbReference type="AlphaFoldDB" id="A0A0K2UBN8"/>
<organism evidence="2">
    <name type="scientific">Lepeophtheirus salmonis</name>
    <name type="common">Salmon louse</name>
    <name type="synonym">Caligus salmonis</name>
    <dbReference type="NCBI Taxonomy" id="72036"/>
    <lineage>
        <taxon>Eukaryota</taxon>
        <taxon>Metazoa</taxon>
        <taxon>Ecdysozoa</taxon>
        <taxon>Arthropoda</taxon>
        <taxon>Crustacea</taxon>
        <taxon>Multicrustacea</taxon>
        <taxon>Hexanauplia</taxon>
        <taxon>Copepoda</taxon>
        <taxon>Siphonostomatoida</taxon>
        <taxon>Caligidae</taxon>
        <taxon>Lepeophtheirus</taxon>
    </lineage>
</organism>
<evidence type="ECO:0000313" key="1">
    <source>
        <dbReference type="EMBL" id="CAF3034667.1"/>
    </source>
</evidence>
<evidence type="ECO:0000313" key="3">
    <source>
        <dbReference type="Proteomes" id="UP000675881"/>
    </source>
</evidence>